<protein>
    <recommendedName>
        <fullName evidence="4">Lipopolysaccharide biosynthesis protein</fullName>
    </recommendedName>
</protein>
<evidence type="ECO:0008006" key="4">
    <source>
        <dbReference type="Google" id="ProtNLM"/>
    </source>
</evidence>
<feature type="region of interest" description="Disordered" evidence="1">
    <location>
        <begin position="1"/>
        <end position="21"/>
    </location>
</feature>
<feature type="compositionally biased region" description="Basic residues" evidence="1">
    <location>
        <begin position="300"/>
        <end position="309"/>
    </location>
</feature>
<dbReference type="PANTHER" id="PTHR32309">
    <property type="entry name" value="TYROSINE-PROTEIN KINASE"/>
    <property type="match status" value="1"/>
</dbReference>
<dbReference type="RefSeq" id="WP_344632206.1">
    <property type="nucleotide sequence ID" value="NZ_BAAATJ010000018.1"/>
</dbReference>
<evidence type="ECO:0000313" key="3">
    <source>
        <dbReference type="Proteomes" id="UP001500058"/>
    </source>
</evidence>
<feature type="compositionally biased region" description="Low complexity" evidence="1">
    <location>
        <begin position="257"/>
        <end position="296"/>
    </location>
</feature>
<name>A0ABN3IJF4_9ACTN</name>
<feature type="compositionally biased region" description="Low complexity" evidence="1">
    <location>
        <begin position="1"/>
        <end position="17"/>
    </location>
</feature>
<comment type="caution">
    <text evidence="2">The sequence shown here is derived from an EMBL/GenBank/DDBJ whole genome shotgun (WGS) entry which is preliminary data.</text>
</comment>
<feature type="region of interest" description="Disordered" evidence="1">
    <location>
        <begin position="206"/>
        <end position="309"/>
    </location>
</feature>
<feature type="compositionally biased region" description="Low complexity" evidence="1">
    <location>
        <begin position="232"/>
        <end position="249"/>
    </location>
</feature>
<dbReference type="InterPro" id="IPR050445">
    <property type="entry name" value="Bact_polysacc_biosynth/exp"/>
</dbReference>
<reference evidence="2 3" key="1">
    <citation type="journal article" date="2019" name="Int. J. Syst. Evol. Microbiol.">
        <title>The Global Catalogue of Microorganisms (GCM) 10K type strain sequencing project: providing services to taxonomists for standard genome sequencing and annotation.</title>
        <authorList>
            <consortium name="The Broad Institute Genomics Platform"/>
            <consortium name="The Broad Institute Genome Sequencing Center for Infectious Disease"/>
            <person name="Wu L."/>
            <person name="Ma J."/>
        </authorList>
    </citation>
    <scope>NUCLEOTIDE SEQUENCE [LARGE SCALE GENOMIC DNA]</scope>
    <source>
        <strain evidence="2 3">JCM 6921</strain>
    </source>
</reference>
<dbReference type="PANTHER" id="PTHR32309:SF31">
    <property type="entry name" value="CAPSULAR EXOPOLYSACCHARIDE FAMILY"/>
    <property type="match status" value="1"/>
</dbReference>
<evidence type="ECO:0000313" key="2">
    <source>
        <dbReference type="EMBL" id="GAA2406063.1"/>
    </source>
</evidence>
<dbReference type="Proteomes" id="UP001500058">
    <property type="component" value="Unassembled WGS sequence"/>
</dbReference>
<proteinExistence type="predicted"/>
<accession>A0ABN3IJF4</accession>
<gene>
    <name evidence="2" type="ORF">GCM10010420_37440</name>
</gene>
<dbReference type="EMBL" id="BAAATJ010000018">
    <property type="protein sequence ID" value="GAA2406063.1"/>
    <property type="molecule type" value="Genomic_DNA"/>
</dbReference>
<organism evidence="2 3">
    <name type="scientific">Streptomyces glaucosporus</name>
    <dbReference type="NCBI Taxonomy" id="284044"/>
    <lineage>
        <taxon>Bacteria</taxon>
        <taxon>Bacillati</taxon>
        <taxon>Actinomycetota</taxon>
        <taxon>Actinomycetes</taxon>
        <taxon>Kitasatosporales</taxon>
        <taxon>Streptomycetaceae</taxon>
        <taxon>Streptomyces</taxon>
    </lineage>
</organism>
<keyword evidence="3" id="KW-1185">Reference proteome</keyword>
<sequence length="309" mass="30165">MTTSRTTRTTAPSGRPGPLDRLRSRLPWRGSALPAWGAPALGALLGLTGGAAYGLFTAPEYTATSYVVVVPGAGSDSATALGFAQAYGRIATDGAVLARARAAAGMPADELKAAVRSATSPDAPMVEITGTASRPDRAAAVANAVANALTRSGNLATGNTGVQLSVFSPAVEPAGPTSPSVPLSAAVGLCAGGLAGSLVRLAAPRGRREPEAPHTPGVPAPANGGDRDRDTGSAAPAPPSGRAAVAAPAKPAPEPAPGSAAPAKPAASAKSAAPAKPAASAPAAVGAPTAPAAGKPQGERRRRYRRSAR</sequence>
<evidence type="ECO:0000256" key="1">
    <source>
        <dbReference type="SAM" id="MobiDB-lite"/>
    </source>
</evidence>